<proteinExistence type="predicted"/>
<gene>
    <name evidence="1" type="ORF">SAMN05216552_101026</name>
</gene>
<organism evidence="1 2">
    <name type="scientific">Pseudoduganella namucuonensis</name>
    <dbReference type="NCBI Taxonomy" id="1035707"/>
    <lineage>
        <taxon>Bacteria</taxon>
        <taxon>Pseudomonadati</taxon>
        <taxon>Pseudomonadota</taxon>
        <taxon>Betaproteobacteria</taxon>
        <taxon>Burkholderiales</taxon>
        <taxon>Oxalobacteraceae</taxon>
        <taxon>Telluria group</taxon>
        <taxon>Pseudoduganella</taxon>
    </lineage>
</organism>
<dbReference type="Proteomes" id="UP000199391">
    <property type="component" value="Unassembled WGS sequence"/>
</dbReference>
<reference evidence="2" key="1">
    <citation type="submission" date="2016-10" db="EMBL/GenBank/DDBJ databases">
        <authorList>
            <person name="Varghese N."/>
            <person name="Submissions S."/>
        </authorList>
    </citation>
    <scope>NUCLEOTIDE SEQUENCE [LARGE SCALE GENOMIC DNA]</scope>
    <source>
        <strain evidence="2">CGMCC 1.11014</strain>
    </source>
</reference>
<accession>A0A1I7J3D9</accession>
<evidence type="ECO:0000313" key="1">
    <source>
        <dbReference type="EMBL" id="SFU79684.1"/>
    </source>
</evidence>
<sequence length="1696" mass="170057">MIDQKTPHQSYPLPHADNALGFDVARVRDAVAAIDGDVFLATSIATAAKQLVDGVIANTVAAAQPGKVLKLDANAALPANVTGNAGSASRLETARTIGLSGDASGQAGFDGTGNITIPVTIADDSHLHAFGNLTGKPATLLGYGIVDAYTKTEVDNLVTGLDMKESVRAATTGNITLSGLQTVDGVALAAGDRVLVKQQSTAAQNGIYRAAAGAWTRATDADSNAKVTSGMYVFVEDGTANASAGWVLATRNPIALGTTALSFVQFNGLGQVGAGTGLAKAGNTMSLANTAVTPAAYGSGTQTPTFSVDAQGRLTAAGAVTTAPSWINVADKPATLGGYGITDAAAAGHSHALAIGDGTIQKLTVATNERLDLVAGSNVSLSYNDAGNAITISTSGQLSGNVETATRLQSSRTISLSGDATGQVDFDGAGNVTLPVTVANDSHTHAFTNLTGRPSTLLGYGIGDAYTKTEVDNLVTGLDMKASVRVASTGNLALTGLQTVDGVALVAGDRVLVKDQATASQNGIYAASASAWTRAADADVNAEVTSGMYVFVEDGTVNANAGWVLSTKGAIAVGTTALAFVQFNGLGQANAGTGLVKSGNTLGMANTAVAPAAYGSATSTPTFTVDAQGRLTAAGAVTPTPSWNNLLDRPTLLSQTSIGDVYTKTEVDNLVTGLEMKASVRAATTANIALTGAQTVDGVALVANDRVLVKDQGTASQNGIYVVAGGAWARAADANSNNELGSGSYVFVEEGAVNDNSGWVLATNGPIALGTTALSFVQFNGLGQVTAGTGLQKSGNTIGLANTGVGAGQYGGATVAPVITVDAQGRVTAMSTATIAPPWSAITGKPTLLGDYGITDAQPKSAELTAESGLAATGLIARTAAGQRAARALTAGTGITVANGDGVAGNPSVTLANTTVAAGAYGNATSAATFTVDAQGRLTAASSTLITPAWGSVQGKPTTLGGYSITDAQPLNANLTAVSGVAANGMMARTGGTTAAARTLTASTGITVSNGDGVAGNPIIGLTNTSVPAGSYGSATAVAAFTVDAQGRLTAASSVPITAPSWAAINSKPTTLAGFGITDALPASSGSTYASLAGAAFTGLVTLSADPTSNLHAATKQYVDKASSNGSVNTQTIGSALVLNGSAARLQRLTPNSTGLDVLLPDATSISSGHSIYKIKNLGAPALGCCDQSGAPIGYLRSGDDVVFDLIANTTSAGVWEANSGAPLDVADAVSSIGGGGSNGGGHERLQSIALTSSLGLVVYVNSTGNTCVVAVDMQNGTLGVPLAINGDGTSISQDCGLFYLNSTQALLIYNQKRMVVLTVSGLSVTSGISVNLNSSYGLFYASPIGGSSANIVRLSSSTFLTVGGWGGRPTVTCISISGSAISQSTTDIPYVSEIWYGSYAWAPLSSSTAVLSMMTATGNSSPYSSLACVITVTGGVPAYGGTYFNTPANTQSYPDVLIPYSSTKVLQVCAPSNSNTYARVLTISGTAITSGGDVLIRSDGDGSGASGSIIPSATYNSGVWSSLRYYSAFPIGGTYFASITKSGYLDLLNVNFSTGAIAVSTIALPADKYLLMDSGIIFAMKYNSGVLSATRYQLNASGATALGTISVAARDASFFAYSVGKYYVYAVGASPSGTNVSYTFLFSENSLKGSARYRLGQVATTLRSATEYPLQFPVGGRIFATQSTNSGVVSISRLL</sequence>
<name>A0A1I7J3D9_9BURK</name>
<evidence type="ECO:0000313" key="2">
    <source>
        <dbReference type="Proteomes" id="UP000199391"/>
    </source>
</evidence>
<dbReference type="RefSeq" id="WP_093555875.1">
    <property type="nucleotide sequence ID" value="NZ_FPBO01000010.1"/>
</dbReference>
<dbReference type="STRING" id="1035707.SAMN05216552_101026"/>
<dbReference type="EMBL" id="FPBO01000010">
    <property type="protein sequence ID" value="SFU79684.1"/>
    <property type="molecule type" value="Genomic_DNA"/>
</dbReference>
<dbReference type="OrthoDB" id="7058362at2"/>
<protein>
    <submittedName>
        <fullName evidence="1">Uncharacterized protein</fullName>
    </submittedName>
</protein>
<keyword evidence="2" id="KW-1185">Reference proteome</keyword>